<feature type="non-terminal residue" evidence="1">
    <location>
        <position position="1"/>
    </location>
</feature>
<dbReference type="AlphaFoldDB" id="X1SLT6"/>
<protein>
    <submittedName>
        <fullName evidence="1">Uncharacterized protein</fullName>
    </submittedName>
</protein>
<evidence type="ECO:0000313" key="1">
    <source>
        <dbReference type="EMBL" id="GAI80106.1"/>
    </source>
</evidence>
<organism evidence="1">
    <name type="scientific">marine sediment metagenome</name>
    <dbReference type="NCBI Taxonomy" id="412755"/>
    <lineage>
        <taxon>unclassified sequences</taxon>
        <taxon>metagenomes</taxon>
        <taxon>ecological metagenomes</taxon>
    </lineage>
</organism>
<reference evidence="1" key="1">
    <citation type="journal article" date="2014" name="Front. Microbiol.">
        <title>High frequency of phylogenetically diverse reductive dehalogenase-homologous genes in deep subseafloor sedimentary metagenomes.</title>
        <authorList>
            <person name="Kawai M."/>
            <person name="Futagami T."/>
            <person name="Toyoda A."/>
            <person name="Takaki Y."/>
            <person name="Nishi S."/>
            <person name="Hori S."/>
            <person name="Arai W."/>
            <person name="Tsubouchi T."/>
            <person name="Morono Y."/>
            <person name="Uchiyama I."/>
            <person name="Ito T."/>
            <person name="Fujiyama A."/>
            <person name="Inagaki F."/>
            <person name="Takami H."/>
        </authorList>
    </citation>
    <scope>NUCLEOTIDE SEQUENCE</scope>
    <source>
        <strain evidence="1">Expedition CK06-06</strain>
    </source>
</reference>
<proteinExistence type="predicted"/>
<comment type="caution">
    <text evidence="1">The sequence shown here is derived from an EMBL/GenBank/DDBJ whole genome shotgun (WGS) entry which is preliminary data.</text>
</comment>
<gene>
    <name evidence="1" type="ORF">S12H4_26133</name>
</gene>
<accession>X1SLT6</accession>
<sequence>FAIPREDEYPILYNEFFSLLDEAERNIVKKNKIILIVEQTETAFIIDKEGKRKGYSKPRRFNDLDEVTFKKIDYNYVFEIPRDNEYTLTIKKKRYNSKLAEHKDVNLFAIIPDGNTVHAEIFWDIAMEEYSVMKFAIGKDFFRAE</sequence>
<dbReference type="EMBL" id="BARW01014801">
    <property type="protein sequence ID" value="GAI80106.1"/>
    <property type="molecule type" value="Genomic_DNA"/>
</dbReference>
<name>X1SLT6_9ZZZZ</name>